<dbReference type="AlphaFoldDB" id="A0AAW9NN11"/>
<comment type="caution">
    <text evidence="1">The sequence shown here is derived from an EMBL/GenBank/DDBJ whole genome shotgun (WGS) entry which is preliminary data.</text>
</comment>
<name>A0AAW9NN11_9BACL</name>
<protein>
    <recommendedName>
        <fullName evidence="3">Nucleotide pyrophosphohydrolase</fullName>
    </recommendedName>
</protein>
<evidence type="ECO:0000313" key="1">
    <source>
        <dbReference type="EMBL" id="MEC1178882.1"/>
    </source>
</evidence>
<proteinExistence type="predicted"/>
<sequence>MNSIVNDVIVSFNEYVGKVPDGCNYIEERLRLDNVKEGLDAIKDFSEGMLWLVDAAELLKQNEINVEFDIKDIMEFLNEINEALMNEDMYLVADLFIYEIKPYFEKIEPIKNLNVN</sequence>
<dbReference type="Proteomes" id="UP001344888">
    <property type="component" value="Unassembled WGS sequence"/>
</dbReference>
<keyword evidence="2" id="KW-1185">Reference proteome</keyword>
<reference evidence="1 2" key="1">
    <citation type="submission" date="2023-03" db="EMBL/GenBank/DDBJ databases">
        <title>Bacillus Genome Sequencing.</title>
        <authorList>
            <person name="Dunlap C."/>
        </authorList>
    </citation>
    <scope>NUCLEOTIDE SEQUENCE [LARGE SCALE GENOMIC DNA]</scope>
    <source>
        <strain evidence="1 2">B-59205</strain>
    </source>
</reference>
<gene>
    <name evidence="1" type="ORF">P9B03_10335</name>
</gene>
<dbReference type="EMBL" id="JARSFG010000014">
    <property type="protein sequence ID" value="MEC1178882.1"/>
    <property type="molecule type" value="Genomic_DNA"/>
</dbReference>
<evidence type="ECO:0008006" key="3">
    <source>
        <dbReference type="Google" id="ProtNLM"/>
    </source>
</evidence>
<accession>A0AAW9NN11</accession>
<evidence type="ECO:0000313" key="2">
    <source>
        <dbReference type="Proteomes" id="UP001344888"/>
    </source>
</evidence>
<dbReference type="RefSeq" id="WP_326123363.1">
    <property type="nucleotide sequence ID" value="NZ_JARSFG010000014.1"/>
</dbReference>
<organism evidence="1 2">
    <name type="scientific">Metasolibacillus meyeri</name>
    <dbReference type="NCBI Taxonomy" id="1071052"/>
    <lineage>
        <taxon>Bacteria</taxon>
        <taxon>Bacillati</taxon>
        <taxon>Bacillota</taxon>
        <taxon>Bacilli</taxon>
        <taxon>Bacillales</taxon>
        <taxon>Caryophanaceae</taxon>
        <taxon>Metasolibacillus</taxon>
    </lineage>
</organism>